<dbReference type="Proteomes" id="UP000219020">
    <property type="component" value="Unassembled WGS sequence"/>
</dbReference>
<comment type="caution">
    <text evidence="1">The sequence shown here is derived from an EMBL/GenBank/DDBJ whole genome shotgun (WGS) entry which is preliminary data.</text>
</comment>
<accession>A0A2A5T5G4</accession>
<organism evidence="1 2">
    <name type="scientific">Candidatus Enterovibrio escicola</name>
    <dbReference type="NCBI Taxonomy" id="1927127"/>
    <lineage>
        <taxon>Bacteria</taxon>
        <taxon>Pseudomonadati</taxon>
        <taxon>Pseudomonadota</taxon>
        <taxon>Gammaproteobacteria</taxon>
        <taxon>Vibrionales</taxon>
        <taxon>Vibrionaceae</taxon>
        <taxon>Enterovibrio</taxon>
    </lineage>
</organism>
<reference evidence="2" key="1">
    <citation type="submission" date="2017-04" db="EMBL/GenBank/DDBJ databases">
        <title>Genome evolution of the luminous symbionts of deep sea anglerfish.</title>
        <authorList>
            <person name="Hendry T.A."/>
        </authorList>
    </citation>
    <scope>NUCLEOTIDE SEQUENCE [LARGE SCALE GENOMIC DNA]</scope>
</reference>
<evidence type="ECO:0000313" key="2">
    <source>
        <dbReference type="Proteomes" id="UP000219020"/>
    </source>
</evidence>
<sequence>MCHRLNVINNAAFANPVLILGENTVHIETVCAQKGNYEYRQQIEK</sequence>
<evidence type="ECO:0000313" key="1">
    <source>
        <dbReference type="EMBL" id="PCS23394.1"/>
    </source>
</evidence>
<proteinExistence type="predicted"/>
<name>A0A2A5T5G4_9GAMM</name>
<dbReference type="AlphaFoldDB" id="A0A2A5T5G4"/>
<gene>
    <name evidence="1" type="ORF">BTN49_0991</name>
</gene>
<dbReference type="EMBL" id="NBYY01000010">
    <property type="protein sequence ID" value="PCS23394.1"/>
    <property type="molecule type" value="Genomic_DNA"/>
</dbReference>
<keyword evidence="2" id="KW-1185">Reference proteome</keyword>
<protein>
    <submittedName>
        <fullName evidence="1">Uncharacterized protein</fullName>
    </submittedName>
</protein>